<proteinExistence type="predicted"/>
<dbReference type="Gene3D" id="3.30.980.10">
    <property type="entry name" value="Threonyl-trna Synthetase, Chain A, domain 2"/>
    <property type="match status" value="1"/>
</dbReference>
<dbReference type="InterPro" id="IPR027417">
    <property type="entry name" value="P-loop_NTPase"/>
</dbReference>
<dbReference type="Gene3D" id="3.40.50.300">
    <property type="entry name" value="P-loop containing nucleotide triphosphate hydrolases"/>
    <property type="match status" value="1"/>
</dbReference>
<dbReference type="InterPro" id="IPR006083">
    <property type="entry name" value="PRK/URK"/>
</dbReference>
<dbReference type="KEGG" id="pbt:ING2E5B_1529"/>
<reference evidence="2 3" key="1">
    <citation type="submission" date="2014-08" db="EMBL/GenBank/DDBJ databases">
        <authorList>
            <person name="Wibberg D."/>
        </authorList>
    </citation>
    <scope>NUCLEOTIDE SEQUENCE [LARGE SCALE GENOMIC DNA]</scope>
    <source>
        <strain evidence="3">ING2-E5B</strain>
    </source>
</reference>
<name>A0A098C307_9BACT</name>
<protein>
    <recommendedName>
        <fullName evidence="1">Phosphoribulokinase/uridine kinase domain-containing protein</fullName>
    </recommendedName>
</protein>
<dbReference type="SUPFAM" id="SSF55186">
    <property type="entry name" value="ThrRS/AlaRS common domain"/>
    <property type="match status" value="1"/>
</dbReference>
<gene>
    <name evidence="2" type="ORF">ING2E5B_1529</name>
</gene>
<accession>A0A098C307</accession>
<dbReference type="SUPFAM" id="SSF52540">
    <property type="entry name" value="P-loop containing nucleoside triphosphate hydrolases"/>
    <property type="match status" value="1"/>
</dbReference>
<organism evidence="2 3">
    <name type="scientific">Fermentimonas caenicola</name>
    <dbReference type="NCBI Taxonomy" id="1562970"/>
    <lineage>
        <taxon>Bacteria</taxon>
        <taxon>Pseudomonadati</taxon>
        <taxon>Bacteroidota</taxon>
        <taxon>Bacteroidia</taxon>
        <taxon>Bacteroidales</taxon>
        <taxon>Dysgonomonadaceae</taxon>
        <taxon>Fermentimonas</taxon>
    </lineage>
</organism>
<dbReference type="InterPro" id="IPR018163">
    <property type="entry name" value="Thr/Ala-tRNA-synth_IIc_edit"/>
</dbReference>
<dbReference type="AlphaFoldDB" id="A0A098C307"/>
<keyword evidence="3" id="KW-1185">Reference proteome</keyword>
<dbReference type="EMBL" id="LN515532">
    <property type="protein sequence ID" value="CEA16277.1"/>
    <property type="molecule type" value="Genomic_DNA"/>
</dbReference>
<dbReference type="PANTHER" id="PTHR10285">
    <property type="entry name" value="URIDINE KINASE"/>
    <property type="match status" value="1"/>
</dbReference>
<dbReference type="HOGENOM" id="CLU_023775_1_0_10"/>
<dbReference type="CDD" id="cd02028">
    <property type="entry name" value="UMPK_like"/>
    <property type="match status" value="1"/>
</dbReference>
<dbReference type="STRING" id="1562970.ING2E5B_1529"/>
<evidence type="ECO:0000313" key="3">
    <source>
        <dbReference type="Proteomes" id="UP000032417"/>
    </source>
</evidence>
<feature type="domain" description="Phosphoribulokinase/uridine kinase" evidence="1">
    <location>
        <begin position="293"/>
        <end position="490"/>
    </location>
</feature>
<dbReference type="GO" id="GO:0005524">
    <property type="term" value="F:ATP binding"/>
    <property type="evidence" value="ECO:0007669"/>
    <property type="project" value="InterPro"/>
</dbReference>
<evidence type="ECO:0000259" key="1">
    <source>
        <dbReference type="Pfam" id="PF00485"/>
    </source>
</evidence>
<dbReference type="OrthoDB" id="9764644at2"/>
<dbReference type="Proteomes" id="UP000032417">
    <property type="component" value="Chromosome 1"/>
</dbReference>
<sequence>MTGTVKVHCLNTDEHKETPIGTSLVDLIKEFNVKSPYLITNARVNNKTESLTYRVYRPKKVEFVDLTDSSAMRTYVRSLCFILAKAVDDIMPNAKTYLEHAVSKGYYFQIESDMPVGEHELNAIRNRMKEIVEANLPFEQVEEETEKVVELFRSLGLDDKAQLLETSDMLYARYSKLDGYIDYFYGSLTPTTGYITIFDIQPHNGGFLLRVPNRQNPVELEPEVKQEKLLNVYREHLNFLKISRLDNVGDLNRAIREDRVYEVIQVAEAYQSMQINDIAKEISKRFNDGVKVVFISGPSSSGKTTFRKRLEVQLMVNLLKPVGISLDDYFVNRDNTPLDENGEKDYESLYALDLELFEDHMLKLMSGETVELPTYNFVTGKREYRGNFLKMDNNSILIIEGIHGLNPKLTEHIPEDMKFKIYVSALTTISLDDHNWIPASDNRLIRRIVRDYRYRGYSAQTTISRWDSVRHGEDKWIFPFQENADVMFNSAMIYELAAIRRHAEPILMQVPRTVPEYSEAYRLLKFLGYFNYITDRELPPTSLLREFLGGSSFRY</sequence>
<dbReference type="PATRIC" id="fig|1562970.3.peg.1519"/>
<evidence type="ECO:0000313" key="2">
    <source>
        <dbReference type="EMBL" id="CEA16277.1"/>
    </source>
</evidence>
<dbReference type="Pfam" id="PF00485">
    <property type="entry name" value="PRK"/>
    <property type="match status" value="1"/>
</dbReference>
<dbReference type="GO" id="GO:0016301">
    <property type="term" value="F:kinase activity"/>
    <property type="evidence" value="ECO:0007669"/>
    <property type="project" value="InterPro"/>
</dbReference>